<name>A0A4S2L3E1_9HYME</name>
<keyword evidence="2" id="KW-1185">Reference proteome</keyword>
<reference evidence="1 2" key="1">
    <citation type="journal article" date="2019" name="Philos. Trans. R. Soc. Lond., B, Biol. Sci.">
        <title>Ant behaviour and brain gene expression of defending hosts depend on the ecological success of the intruding social parasite.</title>
        <authorList>
            <person name="Kaur R."/>
            <person name="Stoldt M."/>
            <person name="Jongepier E."/>
            <person name="Feldmeyer B."/>
            <person name="Menzel F."/>
            <person name="Bornberg-Bauer E."/>
            <person name="Foitzik S."/>
        </authorList>
    </citation>
    <scope>NUCLEOTIDE SEQUENCE [LARGE SCALE GENOMIC DNA]</scope>
    <source>
        <tissue evidence="1">Whole body</tissue>
    </source>
</reference>
<gene>
    <name evidence="1" type="ORF">DBV15_10564</name>
</gene>
<evidence type="ECO:0000313" key="1">
    <source>
        <dbReference type="EMBL" id="TGZ57140.1"/>
    </source>
</evidence>
<organism evidence="1 2">
    <name type="scientific">Temnothorax longispinosus</name>
    <dbReference type="NCBI Taxonomy" id="300112"/>
    <lineage>
        <taxon>Eukaryota</taxon>
        <taxon>Metazoa</taxon>
        <taxon>Ecdysozoa</taxon>
        <taxon>Arthropoda</taxon>
        <taxon>Hexapoda</taxon>
        <taxon>Insecta</taxon>
        <taxon>Pterygota</taxon>
        <taxon>Neoptera</taxon>
        <taxon>Endopterygota</taxon>
        <taxon>Hymenoptera</taxon>
        <taxon>Apocrita</taxon>
        <taxon>Aculeata</taxon>
        <taxon>Formicoidea</taxon>
        <taxon>Formicidae</taxon>
        <taxon>Myrmicinae</taxon>
        <taxon>Temnothorax</taxon>
    </lineage>
</organism>
<accession>A0A4S2L3E1</accession>
<sequence length="198" mass="23231">MKGLVIRRPMLYRVQSMLWFIAITQRICHDKSQPELTIEIVTALPAQCSDFILIYATDKSAKRVPRFSLLLIDKVMIKSDVVEVTRSILDSICPREQTRLTVMRMSGDAMIKFECRMIDEETNDRFTGPLSTSDFPFLEKRQQIKSIRHQQSVAFVPSRFYDEAIPIILYPLRIFLDRKKCVKKFELFIDSEMTNRSR</sequence>
<protein>
    <submittedName>
        <fullName evidence="1">Uncharacterized protein</fullName>
    </submittedName>
</protein>
<comment type="caution">
    <text evidence="1">The sequence shown here is derived from an EMBL/GenBank/DDBJ whole genome shotgun (WGS) entry which is preliminary data.</text>
</comment>
<evidence type="ECO:0000313" key="2">
    <source>
        <dbReference type="Proteomes" id="UP000310200"/>
    </source>
</evidence>
<proteinExistence type="predicted"/>
<dbReference type="Proteomes" id="UP000310200">
    <property type="component" value="Unassembled WGS sequence"/>
</dbReference>
<dbReference type="EMBL" id="QBLH01000200">
    <property type="protein sequence ID" value="TGZ57140.1"/>
    <property type="molecule type" value="Genomic_DNA"/>
</dbReference>
<dbReference type="AlphaFoldDB" id="A0A4S2L3E1"/>